<dbReference type="RefSeq" id="WP_132768341.1">
    <property type="nucleotide sequence ID" value="NZ_SMAB01000007.1"/>
</dbReference>
<dbReference type="InterPro" id="IPR013324">
    <property type="entry name" value="RNA_pol_sigma_r3/r4-like"/>
</dbReference>
<sequence length="256" mass="30459">MQSQQEVNIEHLWEQWRHDENLEAYHQLVNYYIGIVDQIVLKMQPSISDQVTYDELRSHGMIGFLDALKKFDYQKGYQFETYASLRIRGSILDGLRQTDWIPRSIREKAKKIQRAYQELEQKYLRSVTDKEVSEYLHLSLEAFYQQLKETSFLHCLSLDEPIDFEQETTRATRLEDPRQNLDAKISREFVRDVLAKSIDRLPEKEKLVITLYYYEELNITEISEILGLSPSRISQLHTKAIYRLRGSLGRMKNQLF</sequence>
<dbReference type="SUPFAM" id="SSF88659">
    <property type="entry name" value="Sigma3 and sigma4 domains of RNA polymerase sigma factors"/>
    <property type="match status" value="2"/>
</dbReference>
<dbReference type="NCBIfam" id="NF005413">
    <property type="entry name" value="PRK06986.1"/>
    <property type="match status" value="1"/>
</dbReference>
<dbReference type="PROSITE" id="PS00716">
    <property type="entry name" value="SIGMA70_2"/>
    <property type="match status" value="1"/>
</dbReference>
<dbReference type="GO" id="GO:0003899">
    <property type="term" value="F:DNA-directed RNA polymerase activity"/>
    <property type="evidence" value="ECO:0007669"/>
    <property type="project" value="InterPro"/>
</dbReference>
<evidence type="ECO:0000259" key="5">
    <source>
        <dbReference type="PROSITE" id="PS00716"/>
    </source>
</evidence>
<keyword evidence="6" id="KW-0966">Cell projection</keyword>
<keyword evidence="6" id="KW-0282">Flagellum</keyword>
<accession>A0A4R3KIG2</accession>
<dbReference type="Gene3D" id="1.20.140.160">
    <property type="match status" value="1"/>
</dbReference>
<evidence type="ECO:0000256" key="1">
    <source>
        <dbReference type="ARBA" id="ARBA00023015"/>
    </source>
</evidence>
<dbReference type="PANTHER" id="PTHR30385:SF7">
    <property type="entry name" value="RNA POLYMERASE SIGMA FACTOR FLIA"/>
    <property type="match status" value="1"/>
</dbReference>
<comment type="caution">
    <text evidence="6">The sequence shown here is derived from an EMBL/GenBank/DDBJ whole genome shotgun (WGS) entry which is preliminary data.</text>
</comment>
<dbReference type="InterPro" id="IPR007630">
    <property type="entry name" value="RNA_pol_sigma70_r4"/>
</dbReference>
<keyword evidence="7" id="KW-1185">Reference proteome</keyword>
<dbReference type="InterPro" id="IPR013325">
    <property type="entry name" value="RNA_pol_sigma_r2"/>
</dbReference>
<dbReference type="InterPro" id="IPR007627">
    <property type="entry name" value="RNA_pol_sigma70_r2"/>
</dbReference>
<dbReference type="Proteomes" id="UP000295788">
    <property type="component" value="Unassembled WGS sequence"/>
</dbReference>
<feature type="domain" description="RNA polymerase sigma-70" evidence="5">
    <location>
        <begin position="218"/>
        <end position="244"/>
    </location>
</feature>
<dbReference type="PRINTS" id="PR00046">
    <property type="entry name" value="SIGMA70FCT"/>
</dbReference>
<dbReference type="InterPro" id="IPR007624">
    <property type="entry name" value="RNA_pol_sigma70_r3"/>
</dbReference>
<evidence type="ECO:0000313" key="6">
    <source>
        <dbReference type="EMBL" id="TCS82964.1"/>
    </source>
</evidence>
<dbReference type="Pfam" id="PF04542">
    <property type="entry name" value="Sigma70_r2"/>
    <property type="match status" value="1"/>
</dbReference>
<keyword evidence="1" id="KW-0805">Transcription regulation</keyword>
<dbReference type="Gene3D" id="1.10.1740.10">
    <property type="match status" value="1"/>
</dbReference>
<dbReference type="OrthoDB" id="9799825at2"/>
<dbReference type="Pfam" id="PF04539">
    <property type="entry name" value="Sigma70_r3"/>
    <property type="match status" value="1"/>
</dbReference>
<dbReference type="InterPro" id="IPR012845">
    <property type="entry name" value="RNA_pol_sigma_FliA_WhiG"/>
</dbReference>
<dbReference type="PANTHER" id="PTHR30385">
    <property type="entry name" value="SIGMA FACTOR F FLAGELLAR"/>
    <property type="match status" value="1"/>
</dbReference>
<evidence type="ECO:0000256" key="4">
    <source>
        <dbReference type="ARBA" id="ARBA00023163"/>
    </source>
</evidence>
<keyword evidence="2" id="KW-0731">Sigma factor</keyword>
<dbReference type="GO" id="GO:0006352">
    <property type="term" value="P:DNA-templated transcription initiation"/>
    <property type="evidence" value="ECO:0007669"/>
    <property type="project" value="InterPro"/>
</dbReference>
<dbReference type="GO" id="GO:0003677">
    <property type="term" value="F:DNA binding"/>
    <property type="evidence" value="ECO:0007669"/>
    <property type="project" value="UniProtKB-KW"/>
</dbReference>
<evidence type="ECO:0000256" key="2">
    <source>
        <dbReference type="ARBA" id="ARBA00023082"/>
    </source>
</evidence>
<dbReference type="NCBIfam" id="TIGR02937">
    <property type="entry name" value="sigma70-ECF"/>
    <property type="match status" value="1"/>
</dbReference>
<dbReference type="CDD" id="cd06171">
    <property type="entry name" value="Sigma70_r4"/>
    <property type="match status" value="1"/>
</dbReference>
<evidence type="ECO:0000256" key="3">
    <source>
        <dbReference type="ARBA" id="ARBA00023125"/>
    </source>
</evidence>
<dbReference type="NCBIfam" id="TIGR02479">
    <property type="entry name" value="FliA_WhiG"/>
    <property type="match status" value="1"/>
</dbReference>
<name>A0A4R3KIG2_9BACI</name>
<dbReference type="EMBL" id="SMAB01000007">
    <property type="protein sequence ID" value="TCS82964.1"/>
    <property type="molecule type" value="Genomic_DNA"/>
</dbReference>
<dbReference type="SUPFAM" id="SSF88946">
    <property type="entry name" value="Sigma2 domain of RNA polymerase sigma factors"/>
    <property type="match status" value="1"/>
</dbReference>
<reference evidence="6 7" key="1">
    <citation type="submission" date="2019-03" db="EMBL/GenBank/DDBJ databases">
        <title>Genomic Encyclopedia of Type Strains, Phase IV (KMG-IV): sequencing the most valuable type-strain genomes for metagenomic binning, comparative biology and taxonomic classification.</title>
        <authorList>
            <person name="Goeker M."/>
        </authorList>
    </citation>
    <scope>NUCLEOTIDE SEQUENCE [LARGE SCALE GENOMIC DNA]</scope>
    <source>
        <strain evidence="6 7">DSM 23802</strain>
    </source>
</reference>
<dbReference type="InterPro" id="IPR000943">
    <property type="entry name" value="RNA_pol_sigma70"/>
</dbReference>
<dbReference type="GO" id="GO:0016987">
    <property type="term" value="F:sigma factor activity"/>
    <property type="evidence" value="ECO:0007669"/>
    <property type="project" value="UniProtKB-KW"/>
</dbReference>
<dbReference type="InterPro" id="IPR014284">
    <property type="entry name" value="RNA_pol_sigma-70_dom"/>
</dbReference>
<evidence type="ECO:0000313" key="7">
    <source>
        <dbReference type="Proteomes" id="UP000295788"/>
    </source>
</evidence>
<organism evidence="6 7">
    <name type="scientific">Tepidibacillus fermentans</name>
    <dbReference type="NCBI Taxonomy" id="1281767"/>
    <lineage>
        <taxon>Bacteria</taxon>
        <taxon>Bacillati</taxon>
        <taxon>Bacillota</taxon>
        <taxon>Bacilli</taxon>
        <taxon>Bacillales</taxon>
        <taxon>Bacillaceae</taxon>
        <taxon>Tepidibacillus</taxon>
    </lineage>
</organism>
<keyword evidence="4" id="KW-0804">Transcription</keyword>
<gene>
    <name evidence="6" type="ORF">EDD72_10747</name>
</gene>
<protein>
    <submittedName>
        <fullName evidence="6">RNA polymerase sigma factor for flagellar operon FliA</fullName>
    </submittedName>
</protein>
<keyword evidence="3" id="KW-0238">DNA-binding</keyword>
<proteinExistence type="predicted"/>
<dbReference type="AlphaFoldDB" id="A0A4R3KIG2"/>
<keyword evidence="6" id="KW-0969">Cilium</keyword>
<dbReference type="Pfam" id="PF04545">
    <property type="entry name" value="Sigma70_r4"/>
    <property type="match status" value="1"/>
</dbReference>